<reference evidence="3" key="1">
    <citation type="journal article" date="2022" name="New Phytol.">
        <title>Evolutionary transition to the ectomycorrhizal habit in the genomes of a hyperdiverse lineage of mushroom-forming fungi.</title>
        <authorList>
            <person name="Looney B."/>
            <person name="Miyauchi S."/>
            <person name="Morin E."/>
            <person name="Drula E."/>
            <person name="Courty P.E."/>
            <person name="Kohler A."/>
            <person name="Kuo A."/>
            <person name="LaButti K."/>
            <person name="Pangilinan J."/>
            <person name="Lipzen A."/>
            <person name="Riley R."/>
            <person name="Andreopoulos W."/>
            <person name="He G."/>
            <person name="Johnson J."/>
            <person name="Nolan M."/>
            <person name="Tritt A."/>
            <person name="Barry K.W."/>
            <person name="Grigoriev I.V."/>
            <person name="Nagy L.G."/>
            <person name="Hibbett D."/>
            <person name="Henrissat B."/>
            <person name="Matheny P.B."/>
            <person name="Labbe J."/>
            <person name="Martin F.M."/>
        </authorList>
    </citation>
    <scope>NUCLEOTIDE SEQUENCE</scope>
    <source>
        <strain evidence="3">BPL690</strain>
    </source>
</reference>
<sequence>MTEKSTLRTGGFCQDKHQEHSISPPDFPYRVCQDFWFSDGNVILSAGSFAFKVHRGQLERHADIFRTMLSIPQPDNTDGTIRLCDSPTDVYHLLRALYDGLYFRQPFVQDFPFLASVLRLSCKYFICIPRKQCLERLQSYFPATLSEWDRREQMSLSPDGHYDPRHKIPSPIHVINLARELDVGSILPAAFYDLARYGTSKTASGTEPLPHLVLDNSSENSPASVSASATTFSFTSSQTADCAPSSSRLGTRRALA</sequence>
<dbReference type="PROSITE" id="PS50097">
    <property type="entry name" value="BTB"/>
    <property type="match status" value="1"/>
</dbReference>
<comment type="caution">
    <text evidence="3">The sequence shown here is derived from an EMBL/GenBank/DDBJ whole genome shotgun (WGS) entry which is preliminary data.</text>
</comment>
<organism evidence="3 4">
    <name type="scientific">Multifurca ochricompacta</name>
    <dbReference type="NCBI Taxonomy" id="376703"/>
    <lineage>
        <taxon>Eukaryota</taxon>
        <taxon>Fungi</taxon>
        <taxon>Dikarya</taxon>
        <taxon>Basidiomycota</taxon>
        <taxon>Agaricomycotina</taxon>
        <taxon>Agaricomycetes</taxon>
        <taxon>Russulales</taxon>
        <taxon>Russulaceae</taxon>
        <taxon>Multifurca</taxon>
    </lineage>
</organism>
<protein>
    <recommendedName>
        <fullName evidence="2">BTB domain-containing protein</fullName>
    </recommendedName>
</protein>
<dbReference type="InterPro" id="IPR011333">
    <property type="entry name" value="SKP1/BTB/POZ_sf"/>
</dbReference>
<evidence type="ECO:0000313" key="3">
    <source>
        <dbReference type="EMBL" id="KAI0307208.1"/>
    </source>
</evidence>
<dbReference type="AlphaFoldDB" id="A0AAD4MCP2"/>
<name>A0AAD4MCP2_9AGAM</name>
<dbReference type="EMBL" id="WTXG01000002">
    <property type="protein sequence ID" value="KAI0307208.1"/>
    <property type="molecule type" value="Genomic_DNA"/>
</dbReference>
<dbReference type="CDD" id="cd18186">
    <property type="entry name" value="BTB_POZ_ZBTB_KLHL-like"/>
    <property type="match status" value="1"/>
</dbReference>
<dbReference type="InterPro" id="IPR000210">
    <property type="entry name" value="BTB/POZ_dom"/>
</dbReference>
<keyword evidence="4" id="KW-1185">Reference proteome</keyword>
<dbReference type="SUPFAM" id="SSF54695">
    <property type="entry name" value="POZ domain"/>
    <property type="match status" value="1"/>
</dbReference>
<feature type="domain" description="BTB" evidence="2">
    <location>
        <begin position="40"/>
        <end position="100"/>
    </location>
</feature>
<evidence type="ECO:0000313" key="4">
    <source>
        <dbReference type="Proteomes" id="UP001203297"/>
    </source>
</evidence>
<dbReference type="Gene3D" id="3.30.710.10">
    <property type="entry name" value="Potassium Channel Kv1.1, Chain A"/>
    <property type="match status" value="1"/>
</dbReference>
<gene>
    <name evidence="3" type="ORF">B0F90DRAFT_536285</name>
</gene>
<evidence type="ECO:0000259" key="2">
    <source>
        <dbReference type="PROSITE" id="PS50097"/>
    </source>
</evidence>
<proteinExistence type="predicted"/>
<dbReference type="Proteomes" id="UP001203297">
    <property type="component" value="Unassembled WGS sequence"/>
</dbReference>
<evidence type="ECO:0000256" key="1">
    <source>
        <dbReference type="SAM" id="MobiDB-lite"/>
    </source>
</evidence>
<accession>A0AAD4MCP2</accession>
<feature type="region of interest" description="Disordered" evidence="1">
    <location>
        <begin position="237"/>
        <end position="256"/>
    </location>
</feature>